<evidence type="ECO:0000313" key="2">
    <source>
        <dbReference type="Proteomes" id="UP000005018"/>
    </source>
</evidence>
<sequence>MIIADKVDGAILLYTSPFNYLKEKESDGSLLSQLTKNVANTITKKTGLVQELSETLVWLSSSLFNISKALTESSNGTSSIQKGHVDIKISLYCTKSILLY</sequence>
<keyword evidence="1" id="KW-0255">Endonuclease</keyword>
<dbReference type="KEGG" id="cot:CORT_0C03590"/>
<name>H8X3U6_CANO9</name>
<keyword evidence="1" id="KW-0540">Nuclease</keyword>
<evidence type="ECO:0000313" key="1">
    <source>
        <dbReference type="EMBL" id="CCG25734.1"/>
    </source>
</evidence>
<keyword evidence="2" id="KW-1185">Reference proteome</keyword>
<dbReference type="GeneID" id="14539926"/>
<gene>
    <name evidence="1" type="ORF">CORT_0C03590</name>
</gene>
<dbReference type="AlphaFoldDB" id="H8X3U6"/>
<keyword evidence="1" id="KW-0378">Hydrolase</keyword>
<organism evidence="1 2">
    <name type="scientific">Candida orthopsilosis (strain 90-125)</name>
    <name type="common">Yeast</name>
    <dbReference type="NCBI Taxonomy" id="1136231"/>
    <lineage>
        <taxon>Eukaryota</taxon>
        <taxon>Fungi</taxon>
        <taxon>Dikarya</taxon>
        <taxon>Ascomycota</taxon>
        <taxon>Saccharomycotina</taxon>
        <taxon>Pichiomycetes</taxon>
        <taxon>Debaryomycetaceae</taxon>
        <taxon>Candida/Lodderomyces clade</taxon>
        <taxon>Candida</taxon>
    </lineage>
</organism>
<dbReference type="EMBL" id="HE681721">
    <property type="protein sequence ID" value="CCG25734.1"/>
    <property type="molecule type" value="Genomic_DNA"/>
</dbReference>
<dbReference type="GO" id="GO:0004519">
    <property type="term" value="F:endonuclease activity"/>
    <property type="evidence" value="ECO:0007669"/>
    <property type="project" value="UniProtKB-KW"/>
</dbReference>
<protein>
    <submittedName>
        <fullName evidence="1">Rad1 single-stranded DNA endonuclease</fullName>
    </submittedName>
</protein>
<dbReference type="Proteomes" id="UP000005018">
    <property type="component" value="Chromosome 3"/>
</dbReference>
<dbReference type="HOGENOM" id="CLU_2305733_0_0_1"/>
<reference evidence="1 2" key="1">
    <citation type="journal article" date="2012" name="PLoS ONE">
        <title>Sequence and analysis of the genome of the pathogenic yeast Candida orthopsilosis.</title>
        <authorList>
            <person name="Riccombeni A."/>
            <person name="Vidanes G."/>
            <person name="Proux-Wera E."/>
            <person name="Wolfe K.H."/>
            <person name="Butler G."/>
        </authorList>
    </citation>
    <scope>NUCLEOTIDE SEQUENCE [LARGE SCALE GENOMIC DNA]</scope>
    <source>
        <strain evidence="1 2">Co 90-125</strain>
    </source>
</reference>
<dbReference type="RefSeq" id="XP_003868638.1">
    <property type="nucleotide sequence ID" value="XM_003868590.1"/>
</dbReference>
<proteinExistence type="predicted"/>
<accession>H8X3U6</accession>